<comment type="similarity">
    <text evidence="1 8">Belongs to the SOS response-associated peptidase family.</text>
</comment>
<sequence length="227" mass="26236">MCNRYRIEVEFDELWRVARPHRDMTNRANPTAEVFPDKAGPVIRNSRDGERELINLTWGMPSPPTVTNGKPDYGVTNVRNLDSPHWQRWTGIEYRCLVPWTAFCEYEDTKPKKTARWFALDDSEPLAFFAGIWTPWTGERGSIKNPRRGEHELFAFLTCEANEVVKPIHPKAMPVILTEPAEIELWMTAEWKDARALQKPFQTERMALLPVEQAALIGAAPYIRFPL</sequence>
<evidence type="ECO:0000256" key="7">
    <source>
        <dbReference type="ARBA" id="ARBA00023239"/>
    </source>
</evidence>
<keyword evidence="10" id="KW-1185">Reference proteome</keyword>
<evidence type="ECO:0000313" key="9">
    <source>
        <dbReference type="EMBL" id="WHS94251.1"/>
    </source>
</evidence>
<dbReference type="EC" id="3.4.-.-" evidence="8"/>
<dbReference type="RefSeq" id="WP_284718629.1">
    <property type="nucleotide sequence ID" value="NZ_CP120365.1"/>
</dbReference>
<keyword evidence="2 8" id="KW-0645">Protease</keyword>
<evidence type="ECO:0000256" key="4">
    <source>
        <dbReference type="ARBA" id="ARBA00022801"/>
    </source>
</evidence>
<evidence type="ECO:0000256" key="2">
    <source>
        <dbReference type="ARBA" id="ARBA00022670"/>
    </source>
</evidence>
<protein>
    <recommendedName>
        <fullName evidence="8">Abasic site processing protein</fullName>
        <ecNumber evidence="8">3.4.-.-</ecNumber>
    </recommendedName>
</protein>
<dbReference type="InterPro" id="IPR036590">
    <property type="entry name" value="SRAP-like"/>
</dbReference>
<keyword evidence="3" id="KW-0227">DNA damage</keyword>
<evidence type="ECO:0000313" key="10">
    <source>
        <dbReference type="Proteomes" id="UP001233264"/>
    </source>
</evidence>
<dbReference type="InterPro" id="IPR003738">
    <property type="entry name" value="SRAP"/>
</dbReference>
<evidence type="ECO:0000256" key="8">
    <source>
        <dbReference type="RuleBase" id="RU364100"/>
    </source>
</evidence>
<proteinExistence type="inferred from homology"/>
<keyword evidence="4 8" id="KW-0378">Hydrolase</keyword>
<gene>
    <name evidence="9" type="ORF">PZL22_001957</name>
</gene>
<keyword evidence="6" id="KW-0238">DNA-binding</keyword>
<evidence type="ECO:0000256" key="1">
    <source>
        <dbReference type="ARBA" id="ARBA00008136"/>
    </source>
</evidence>
<dbReference type="Proteomes" id="UP001233264">
    <property type="component" value="Chromosome"/>
</dbReference>
<organism evidence="9 10">
    <name type="scientific">Sinorhizobium kummerowiae</name>
    <dbReference type="NCBI Taxonomy" id="158892"/>
    <lineage>
        <taxon>Bacteria</taxon>
        <taxon>Pseudomonadati</taxon>
        <taxon>Pseudomonadota</taxon>
        <taxon>Alphaproteobacteria</taxon>
        <taxon>Hyphomicrobiales</taxon>
        <taxon>Rhizobiaceae</taxon>
        <taxon>Sinorhizobium/Ensifer group</taxon>
        <taxon>Sinorhizobium</taxon>
    </lineage>
</organism>
<dbReference type="PANTHER" id="PTHR13604:SF0">
    <property type="entry name" value="ABASIC SITE PROCESSING PROTEIN HMCES"/>
    <property type="match status" value="1"/>
</dbReference>
<evidence type="ECO:0000256" key="5">
    <source>
        <dbReference type="ARBA" id="ARBA00023124"/>
    </source>
</evidence>
<dbReference type="PANTHER" id="PTHR13604">
    <property type="entry name" value="DC12-RELATED"/>
    <property type="match status" value="1"/>
</dbReference>
<evidence type="ECO:0000256" key="3">
    <source>
        <dbReference type="ARBA" id="ARBA00022763"/>
    </source>
</evidence>
<name>A0ABY8T8L3_9HYPH</name>
<accession>A0ABY8T8L3</accession>
<dbReference type="Gene3D" id="3.90.1680.20">
    <property type="match status" value="2"/>
</dbReference>
<keyword evidence="7" id="KW-0456">Lyase</keyword>
<dbReference type="Pfam" id="PF02586">
    <property type="entry name" value="SRAP"/>
    <property type="match status" value="1"/>
</dbReference>
<keyword evidence="5" id="KW-0190">Covalent protein-DNA linkage</keyword>
<dbReference type="EMBL" id="CP120365">
    <property type="protein sequence ID" value="WHS94251.1"/>
    <property type="molecule type" value="Genomic_DNA"/>
</dbReference>
<reference evidence="9 10" key="1">
    <citation type="submission" date="2023-03" db="EMBL/GenBank/DDBJ databases">
        <authorList>
            <person name="Menendez E."/>
            <person name="Kaur S."/>
            <person name="Flores-Felix J.D."/>
            <person name="diCenzo G.C."/>
            <person name="Peix A."/>
            <person name="Velazquez E."/>
        </authorList>
    </citation>
    <scope>NUCLEOTIDE SEQUENCE [LARGE SCALE GENOMIC DNA]</scope>
    <source>
        <strain evidence="9 10">CCBAU 71714</strain>
    </source>
</reference>
<evidence type="ECO:0000256" key="6">
    <source>
        <dbReference type="ARBA" id="ARBA00023125"/>
    </source>
</evidence>
<dbReference type="SUPFAM" id="SSF143081">
    <property type="entry name" value="BB1717-like"/>
    <property type="match status" value="1"/>
</dbReference>